<evidence type="ECO:0000313" key="2">
    <source>
        <dbReference type="EMBL" id="CAG9183620.1"/>
    </source>
</evidence>
<evidence type="ECO:0000313" key="3">
    <source>
        <dbReference type="Proteomes" id="UP000701702"/>
    </source>
</evidence>
<comment type="caution">
    <text evidence="2">The sequence shown here is derived from an EMBL/GenBank/DDBJ whole genome shotgun (WGS) entry which is preliminary data.</text>
</comment>
<keyword evidence="3" id="KW-1185">Reference proteome</keyword>
<name>A0ABN7ZCC5_9BURK</name>
<dbReference type="Proteomes" id="UP000701702">
    <property type="component" value="Unassembled WGS sequence"/>
</dbReference>
<keyword evidence="1" id="KW-1133">Transmembrane helix</keyword>
<dbReference type="EMBL" id="CAJZAF010000035">
    <property type="protein sequence ID" value="CAG9183620.1"/>
    <property type="molecule type" value="Genomic_DNA"/>
</dbReference>
<keyword evidence="1" id="KW-0812">Transmembrane</keyword>
<feature type="transmembrane region" description="Helical" evidence="1">
    <location>
        <begin position="12"/>
        <end position="30"/>
    </location>
</feature>
<feature type="transmembrane region" description="Helical" evidence="1">
    <location>
        <begin position="36"/>
        <end position="56"/>
    </location>
</feature>
<dbReference type="RefSeq" id="WP_224007741.1">
    <property type="nucleotide sequence ID" value="NZ_CAJZAF010000035.1"/>
</dbReference>
<keyword evidence="1" id="KW-0472">Membrane</keyword>
<gene>
    <name evidence="2" type="ORF">LMG23994_05191</name>
</gene>
<proteinExistence type="predicted"/>
<sequence length="68" mass="7360">MFIHYRGPAMAVLAMIFDLFAALGFTLTTADPSLLSVQLTCCVMIGSLIVLAWLVAHSSHMRHVQALG</sequence>
<reference evidence="2 3" key="1">
    <citation type="submission" date="2021-08" db="EMBL/GenBank/DDBJ databases">
        <authorList>
            <person name="Peeters C."/>
        </authorList>
    </citation>
    <scope>NUCLEOTIDE SEQUENCE [LARGE SCALE GENOMIC DNA]</scope>
    <source>
        <strain evidence="2 3">LMG 23994</strain>
    </source>
</reference>
<protein>
    <submittedName>
        <fullName evidence="2">Uncharacterized protein</fullName>
    </submittedName>
</protein>
<evidence type="ECO:0000256" key="1">
    <source>
        <dbReference type="SAM" id="Phobius"/>
    </source>
</evidence>
<accession>A0ABN7ZCC5</accession>
<organism evidence="2 3">
    <name type="scientific">Cupriavidus pinatubonensis</name>
    <dbReference type="NCBI Taxonomy" id="248026"/>
    <lineage>
        <taxon>Bacteria</taxon>
        <taxon>Pseudomonadati</taxon>
        <taxon>Pseudomonadota</taxon>
        <taxon>Betaproteobacteria</taxon>
        <taxon>Burkholderiales</taxon>
        <taxon>Burkholderiaceae</taxon>
        <taxon>Cupriavidus</taxon>
    </lineage>
</organism>